<gene>
    <name evidence="2" type="ORF">ACFFTL_47190</name>
</gene>
<name>A0ABV5RP14_9ACTN</name>
<reference evidence="2 3" key="1">
    <citation type="submission" date="2024-09" db="EMBL/GenBank/DDBJ databases">
        <authorList>
            <person name="Sun Q."/>
            <person name="Mori K."/>
        </authorList>
    </citation>
    <scope>NUCLEOTIDE SEQUENCE [LARGE SCALE GENOMIC DNA]</scope>
    <source>
        <strain evidence="2 3">JCM 3331</strain>
    </source>
</reference>
<sequence length="61" mass="6646">MKADELPSATAVAQETPRPTLTRLPIGADPATYRVTLDTSRPVWFPLSTATSTEWTSKSAR</sequence>
<dbReference type="RefSeq" id="WP_345518822.1">
    <property type="nucleotide sequence ID" value="NZ_BAAAXD010000048.1"/>
</dbReference>
<organism evidence="2 3">
    <name type="scientific">Streptomyces yanii</name>
    <dbReference type="NCBI Taxonomy" id="78510"/>
    <lineage>
        <taxon>Bacteria</taxon>
        <taxon>Bacillati</taxon>
        <taxon>Actinomycetota</taxon>
        <taxon>Actinomycetes</taxon>
        <taxon>Kitasatosporales</taxon>
        <taxon>Streptomycetaceae</taxon>
        <taxon>Streptomyces</taxon>
    </lineage>
</organism>
<dbReference type="EMBL" id="JBHMCG010000227">
    <property type="protein sequence ID" value="MFB9579635.1"/>
    <property type="molecule type" value="Genomic_DNA"/>
</dbReference>
<comment type="caution">
    <text evidence="2">The sequence shown here is derived from an EMBL/GenBank/DDBJ whole genome shotgun (WGS) entry which is preliminary data.</text>
</comment>
<dbReference type="Proteomes" id="UP001589710">
    <property type="component" value="Unassembled WGS sequence"/>
</dbReference>
<evidence type="ECO:0000313" key="3">
    <source>
        <dbReference type="Proteomes" id="UP001589710"/>
    </source>
</evidence>
<evidence type="ECO:0000256" key="1">
    <source>
        <dbReference type="SAM" id="MobiDB-lite"/>
    </source>
</evidence>
<accession>A0ABV5RP14</accession>
<proteinExistence type="predicted"/>
<evidence type="ECO:0000313" key="2">
    <source>
        <dbReference type="EMBL" id="MFB9579635.1"/>
    </source>
</evidence>
<protein>
    <submittedName>
        <fullName evidence="2">Uncharacterized protein</fullName>
    </submittedName>
</protein>
<keyword evidence="3" id="KW-1185">Reference proteome</keyword>
<feature type="region of interest" description="Disordered" evidence="1">
    <location>
        <begin position="1"/>
        <end position="25"/>
    </location>
</feature>